<sequence>MQHHHRGPATACPVDRSGFLGAYISPAFVRHPGVAAAPPLAPPISFMMTDSLEPDTYQPKSMSRDVSSAANKTCRVTKSRSVQLASASKLSRRRGMIAATHPRAHGAPRVVSGSMLFQFEINCPPFRLSQSFHHVLKPQTWCWSAARATNFLLCTQDHRTRPTLLVL</sequence>
<reference evidence="1" key="2">
    <citation type="journal article" date="2022" name="New Phytol.">
        <title>Evolutionary transition to the ectomycorrhizal habit in the genomes of a hyperdiverse lineage of mushroom-forming fungi.</title>
        <authorList>
            <person name="Looney B."/>
            <person name="Miyauchi S."/>
            <person name="Morin E."/>
            <person name="Drula E."/>
            <person name="Courty P.E."/>
            <person name="Kohler A."/>
            <person name="Kuo A."/>
            <person name="LaButti K."/>
            <person name="Pangilinan J."/>
            <person name="Lipzen A."/>
            <person name="Riley R."/>
            <person name="Andreopoulos W."/>
            <person name="He G."/>
            <person name="Johnson J."/>
            <person name="Nolan M."/>
            <person name="Tritt A."/>
            <person name="Barry K.W."/>
            <person name="Grigoriev I.V."/>
            <person name="Nagy L.G."/>
            <person name="Hibbett D."/>
            <person name="Henrissat B."/>
            <person name="Matheny P.B."/>
            <person name="Labbe J."/>
            <person name="Martin F.M."/>
        </authorList>
    </citation>
    <scope>NUCLEOTIDE SEQUENCE</scope>
    <source>
        <strain evidence="1">HHB10654</strain>
    </source>
</reference>
<keyword evidence="2" id="KW-1185">Reference proteome</keyword>
<comment type="caution">
    <text evidence="1">The sequence shown here is derived from an EMBL/GenBank/DDBJ whole genome shotgun (WGS) entry which is preliminary data.</text>
</comment>
<dbReference type="Proteomes" id="UP000814140">
    <property type="component" value="Unassembled WGS sequence"/>
</dbReference>
<reference evidence="1" key="1">
    <citation type="submission" date="2021-03" db="EMBL/GenBank/DDBJ databases">
        <authorList>
            <consortium name="DOE Joint Genome Institute"/>
            <person name="Ahrendt S."/>
            <person name="Looney B.P."/>
            <person name="Miyauchi S."/>
            <person name="Morin E."/>
            <person name="Drula E."/>
            <person name="Courty P.E."/>
            <person name="Chicoki N."/>
            <person name="Fauchery L."/>
            <person name="Kohler A."/>
            <person name="Kuo A."/>
            <person name="Labutti K."/>
            <person name="Pangilinan J."/>
            <person name="Lipzen A."/>
            <person name="Riley R."/>
            <person name="Andreopoulos W."/>
            <person name="He G."/>
            <person name="Johnson J."/>
            <person name="Barry K.W."/>
            <person name="Grigoriev I.V."/>
            <person name="Nagy L."/>
            <person name="Hibbett D."/>
            <person name="Henrissat B."/>
            <person name="Matheny P.B."/>
            <person name="Labbe J."/>
            <person name="Martin F."/>
        </authorList>
    </citation>
    <scope>NUCLEOTIDE SEQUENCE</scope>
    <source>
        <strain evidence="1">HHB10654</strain>
    </source>
</reference>
<proteinExistence type="predicted"/>
<name>A0ACB8SQW3_9AGAM</name>
<organism evidence="1 2">
    <name type="scientific">Artomyces pyxidatus</name>
    <dbReference type="NCBI Taxonomy" id="48021"/>
    <lineage>
        <taxon>Eukaryota</taxon>
        <taxon>Fungi</taxon>
        <taxon>Dikarya</taxon>
        <taxon>Basidiomycota</taxon>
        <taxon>Agaricomycotina</taxon>
        <taxon>Agaricomycetes</taxon>
        <taxon>Russulales</taxon>
        <taxon>Auriscalpiaceae</taxon>
        <taxon>Artomyces</taxon>
    </lineage>
</organism>
<dbReference type="EMBL" id="MU277231">
    <property type="protein sequence ID" value="KAI0058820.1"/>
    <property type="molecule type" value="Genomic_DNA"/>
</dbReference>
<evidence type="ECO:0000313" key="2">
    <source>
        <dbReference type="Proteomes" id="UP000814140"/>
    </source>
</evidence>
<gene>
    <name evidence="1" type="ORF">BV25DRAFT_1181027</name>
</gene>
<protein>
    <submittedName>
        <fullName evidence="1">Uncharacterized protein</fullName>
    </submittedName>
</protein>
<evidence type="ECO:0000313" key="1">
    <source>
        <dbReference type="EMBL" id="KAI0058820.1"/>
    </source>
</evidence>
<accession>A0ACB8SQW3</accession>